<feature type="compositionally biased region" description="Basic and acidic residues" evidence="1">
    <location>
        <begin position="301"/>
        <end position="311"/>
    </location>
</feature>
<organism evidence="2 3">
    <name type="scientific">Agaricus bisporus var. burnettii</name>
    <dbReference type="NCBI Taxonomy" id="192524"/>
    <lineage>
        <taxon>Eukaryota</taxon>
        <taxon>Fungi</taxon>
        <taxon>Dikarya</taxon>
        <taxon>Basidiomycota</taxon>
        <taxon>Agaricomycotina</taxon>
        <taxon>Agaricomycetes</taxon>
        <taxon>Agaricomycetidae</taxon>
        <taxon>Agaricales</taxon>
        <taxon>Agaricineae</taxon>
        <taxon>Agaricaceae</taxon>
        <taxon>Agaricus</taxon>
    </lineage>
</organism>
<sequence length="556" mass="61818">MHSQSIPTNGTIRYLTTLLSQANFRDFESPGNQRLSNSMAFLAHISTMLNITYSGVVVAVTGQLKQDLANAVIVISKDSPDSPEDQPFHVEPTSITATKFEPKEIRFLTADCDESVPFVQHVKDLIGVLELSRKSEIHHLDVARWLMHRCHRKLSYRVQHIEQEWKTSPTVTMKAWEPTDLDREFIESHPRTIVLPTTSKFMIVLKDVHITALTLNSVETAKMFICGIADLLTSLHRIRRPKGLKETRFEDIEAVVKVLVILEGILDDDVIHYIITKSSLSRNFQPQGISDEGTTQSDSDAGTKTELKINDSEDLADDDDEIAGTQQLPGEGKGEQVFRYMRTLTAWITASRVVIGALRKLEKPLSASIVTLGDYSSEALSQMEELQDGIIGQLKAELVDSTWLDRQGERLRKSLVKGTVKAPRVHAEAGLMALAKVARDGTMNLESQEVKEVFMADPVLIGVSKKCCYMCSLLGQALSAGSTADFNRVIMQLPGTHGHMFSWDPPQFGVSQSVLDELADNLKRKVVELADRYAPDQAATILEILPAAPDPDSEWC</sequence>
<dbReference type="InterPro" id="IPR027796">
    <property type="entry name" value="OTT_1508_deam-like"/>
</dbReference>
<gene>
    <name evidence="2" type="ORF">Agabi119p4_7686</name>
</gene>
<dbReference type="EMBL" id="JABXXO010000010">
    <property type="protein sequence ID" value="KAF7768443.1"/>
    <property type="molecule type" value="Genomic_DNA"/>
</dbReference>
<reference evidence="2 3" key="1">
    <citation type="journal article" name="Sci. Rep.">
        <title>Telomere-to-telomere assembled and centromere annotated genomes of the two main subspecies of the button mushroom Agaricus bisporus reveal especially polymorphic chromosome ends.</title>
        <authorList>
            <person name="Sonnenberg A.S.M."/>
            <person name="Sedaghat-Telgerd N."/>
            <person name="Lavrijssen B."/>
            <person name="Ohm R.A."/>
            <person name="Hendrickx P.M."/>
            <person name="Scholtmeijer K."/>
            <person name="Baars J.J.P."/>
            <person name="van Peer A."/>
        </authorList>
    </citation>
    <scope>NUCLEOTIDE SEQUENCE [LARGE SCALE GENOMIC DNA]</scope>
    <source>
        <strain evidence="2 3">H119_p4</strain>
    </source>
</reference>
<dbReference type="Proteomes" id="UP000629468">
    <property type="component" value="Unassembled WGS sequence"/>
</dbReference>
<proteinExistence type="predicted"/>
<evidence type="ECO:0000313" key="2">
    <source>
        <dbReference type="EMBL" id="KAF7768443.1"/>
    </source>
</evidence>
<comment type="caution">
    <text evidence="2">The sequence shown here is derived from an EMBL/GenBank/DDBJ whole genome shotgun (WGS) entry which is preliminary data.</text>
</comment>
<feature type="compositionally biased region" description="Acidic residues" evidence="1">
    <location>
        <begin position="312"/>
        <end position="322"/>
    </location>
</feature>
<feature type="compositionally biased region" description="Polar residues" evidence="1">
    <location>
        <begin position="285"/>
        <end position="300"/>
    </location>
</feature>
<dbReference type="AlphaFoldDB" id="A0A8H7C881"/>
<feature type="region of interest" description="Disordered" evidence="1">
    <location>
        <begin position="285"/>
        <end position="330"/>
    </location>
</feature>
<name>A0A8H7C881_AGABI</name>
<dbReference type="Pfam" id="PF14441">
    <property type="entry name" value="OTT_1508_deam"/>
    <property type="match status" value="1"/>
</dbReference>
<evidence type="ECO:0000313" key="3">
    <source>
        <dbReference type="Proteomes" id="UP000629468"/>
    </source>
</evidence>
<evidence type="ECO:0000256" key="1">
    <source>
        <dbReference type="SAM" id="MobiDB-lite"/>
    </source>
</evidence>
<protein>
    <submittedName>
        <fullName evidence="2">Uncharacterized protein</fullName>
    </submittedName>
</protein>
<accession>A0A8H7C881</accession>